<evidence type="ECO:0000256" key="3">
    <source>
        <dbReference type="ARBA" id="ARBA00012438"/>
    </source>
</evidence>
<gene>
    <name evidence="16" type="ORF">LSG31_19275</name>
</gene>
<keyword evidence="4" id="KW-1003">Cell membrane</keyword>
<feature type="transmembrane region" description="Helical" evidence="14">
    <location>
        <begin position="122"/>
        <end position="142"/>
    </location>
</feature>
<dbReference type="PROSITE" id="PS50109">
    <property type="entry name" value="HIS_KIN"/>
    <property type="match status" value="1"/>
</dbReference>
<evidence type="ECO:0000256" key="2">
    <source>
        <dbReference type="ARBA" id="ARBA00004651"/>
    </source>
</evidence>
<dbReference type="InterPro" id="IPR003594">
    <property type="entry name" value="HATPase_dom"/>
</dbReference>
<feature type="domain" description="Histidine kinase" evidence="15">
    <location>
        <begin position="476"/>
        <end position="579"/>
    </location>
</feature>
<dbReference type="InterPro" id="IPR050640">
    <property type="entry name" value="Bact_2-comp_sensor_kinase"/>
</dbReference>
<comment type="catalytic activity">
    <reaction evidence="1">
        <text>ATP + protein L-histidine = ADP + protein N-phospho-L-histidine.</text>
        <dbReference type="EC" id="2.7.13.3"/>
    </reaction>
</comment>
<keyword evidence="13 14" id="KW-0472">Membrane</keyword>
<feature type="transmembrane region" description="Helical" evidence="14">
    <location>
        <begin position="6"/>
        <end position="25"/>
    </location>
</feature>
<dbReference type="Gene3D" id="3.30.450.40">
    <property type="match status" value="1"/>
</dbReference>
<dbReference type="SMART" id="SM00387">
    <property type="entry name" value="HATPase_c"/>
    <property type="match status" value="1"/>
</dbReference>
<sequence>MADITILFFQRMGLFLVLVFMLTRIPSFRSVLDRKFNYKTVCYHSILFGTLGIIATQMGILLAEDRIAPHWFIFKLGQDEMLVGPSLVAIVIAGLLGGPFVGFGSGMILGLYTYFLGGDESFANSLIHPLAGILSGATARFFSEERVIAPTKAMFIGMFVPILHMGLLLIFTSTPRHSIALVDRIGLPLVITNSIAIAIFTAMIRVALFEQEQGAAVAALQALRIAEAALPYLRRGLSFETATEIAKLLQQELKLSAVSVTNREQVLAHLGLGSDHHKQGEMLKTNLSRIAVESGEIQIALNQDQIRCNHSKCPLHAAILMPLCQAGEVVGLVKMYFQRSQQLRAVDVALAQGLAKLLSNQLDVVAAEHMKALVQEAQLRNLQAQINPHFLFNTLHLISTLIRVNPDLARHIIVQLGQFMRLNLKMTSISLIPMEKELAHLWAYIEIIKVRFSDQLTIDCKVDEGTESAFIPPFTLQPIVENSLKHGLTDVSAGGVIKIMVRKKKEEIEIEICDNGKGIPVAVMDQLGMQPIQSEQGNGIGLYNVNQRLIHVLGAGSSLHIKNLPEKGCSVSFSIPILNQKERQLHEHSSDDRRR</sequence>
<keyword evidence="6" id="KW-0808">Transferase</keyword>
<evidence type="ECO:0000313" key="16">
    <source>
        <dbReference type="EMBL" id="UOF89984.1"/>
    </source>
</evidence>
<evidence type="ECO:0000256" key="12">
    <source>
        <dbReference type="ARBA" id="ARBA00023012"/>
    </source>
</evidence>
<evidence type="ECO:0000256" key="9">
    <source>
        <dbReference type="ARBA" id="ARBA00022777"/>
    </source>
</evidence>
<dbReference type="EC" id="2.7.13.3" evidence="3"/>
<keyword evidence="11 14" id="KW-1133">Transmembrane helix</keyword>
<evidence type="ECO:0000256" key="6">
    <source>
        <dbReference type="ARBA" id="ARBA00022679"/>
    </source>
</evidence>
<keyword evidence="12" id="KW-0902">Two-component regulatory system</keyword>
<feature type="transmembrane region" description="Helical" evidence="14">
    <location>
        <begin position="185"/>
        <end position="208"/>
    </location>
</feature>
<dbReference type="SUPFAM" id="SSF55874">
    <property type="entry name" value="ATPase domain of HSP90 chaperone/DNA topoisomerase II/histidine kinase"/>
    <property type="match status" value="1"/>
</dbReference>
<keyword evidence="10" id="KW-0067">ATP-binding</keyword>
<dbReference type="InterPro" id="IPR005467">
    <property type="entry name" value="His_kinase_dom"/>
</dbReference>
<evidence type="ECO:0000256" key="8">
    <source>
        <dbReference type="ARBA" id="ARBA00022741"/>
    </source>
</evidence>
<keyword evidence="9 16" id="KW-0418">Kinase</keyword>
<dbReference type="EMBL" id="CP089291">
    <property type="protein sequence ID" value="UOF89984.1"/>
    <property type="molecule type" value="Genomic_DNA"/>
</dbReference>
<dbReference type="Gene3D" id="3.30.565.10">
    <property type="entry name" value="Histidine kinase-like ATPase, C-terminal domain"/>
    <property type="match status" value="1"/>
</dbReference>
<dbReference type="RefSeq" id="WP_347436679.1">
    <property type="nucleotide sequence ID" value="NZ_CP089291.1"/>
</dbReference>
<dbReference type="GO" id="GO:0016301">
    <property type="term" value="F:kinase activity"/>
    <property type="evidence" value="ECO:0007669"/>
    <property type="project" value="UniProtKB-KW"/>
</dbReference>
<dbReference type="PANTHER" id="PTHR34220:SF7">
    <property type="entry name" value="SENSOR HISTIDINE KINASE YPDA"/>
    <property type="match status" value="1"/>
</dbReference>
<protein>
    <recommendedName>
        <fullName evidence="3">histidine kinase</fullName>
        <ecNumber evidence="3">2.7.13.3</ecNumber>
    </recommendedName>
</protein>
<dbReference type="InterPro" id="IPR011620">
    <property type="entry name" value="Sig_transdc_His_kinase_LytS_TM"/>
</dbReference>
<keyword evidence="7 14" id="KW-0812">Transmembrane</keyword>
<evidence type="ECO:0000259" key="15">
    <source>
        <dbReference type="PROSITE" id="PS50109"/>
    </source>
</evidence>
<dbReference type="Pfam" id="PF07694">
    <property type="entry name" value="5TM-5TMR_LYT"/>
    <property type="match status" value="1"/>
</dbReference>
<dbReference type="InterPro" id="IPR010559">
    <property type="entry name" value="Sig_transdc_His_kin_internal"/>
</dbReference>
<evidence type="ECO:0000256" key="5">
    <source>
        <dbReference type="ARBA" id="ARBA00022553"/>
    </source>
</evidence>
<name>A0ABY4CI65_9BACL</name>
<feature type="transmembrane region" description="Helical" evidence="14">
    <location>
        <begin position="46"/>
        <end position="63"/>
    </location>
</feature>
<accession>A0ABY4CI65</accession>
<dbReference type="InterPro" id="IPR029016">
    <property type="entry name" value="GAF-like_dom_sf"/>
</dbReference>
<evidence type="ECO:0000256" key="11">
    <source>
        <dbReference type="ARBA" id="ARBA00022989"/>
    </source>
</evidence>
<evidence type="ECO:0000256" key="1">
    <source>
        <dbReference type="ARBA" id="ARBA00000085"/>
    </source>
</evidence>
<evidence type="ECO:0000256" key="7">
    <source>
        <dbReference type="ARBA" id="ARBA00022692"/>
    </source>
</evidence>
<dbReference type="Pfam" id="PF02518">
    <property type="entry name" value="HATPase_c"/>
    <property type="match status" value="1"/>
</dbReference>
<evidence type="ECO:0000256" key="14">
    <source>
        <dbReference type="SAM" id="Phobius"/>
    </source>
</evidence>
<feature type="transmembrane region" description="Helical" evidence="14">
    <location>
        <begin position="154"/>
        <end position="173"/>
    </location>
</feature>
<dbReference type="Proteomes" id="UP000830167">
    <property type="component" value="Chromosome"/>
</dbReference>
<dbReference type="PANTHER" id="PTHR34220">
    <property type="entry name" value="SENSOR HISTIDINE KINASE YPDA"/>
    <property type="match status" value="1"/>
</dbReference>
<keyword evidence="5" id="KW-0597">Phosphoprotein</keyword>
<reference evidence="16" key="1">
    <citation type="submission" date="2021-12" db="EMBL/GenBank/DDBJ databases">
        <title>Alicyclobacillaceae gen. nov., sp. nov., isolated from chalcocite enrichment system.</title>
        <authorList>
            <person name="Jiang Z."/>
        </authorList>
    </citation>
    <scope>NUCLEOTIDE SEQUENCE</scope>
    <source>
        <strain evidence="16">MYW30-H2</strain>
    </source>
</reference>
<organism evidence="16 17">
    <name type="scientific">Fodinisporobacter ferrooxydans</name>
    <dbReference type="NCBI Taxonomy" id="2901836"/>
    <lineage>
        <taxon>Bacteria</taxon>
        <taxon>Bacillati</taxon>
        <taxon>Bacillota</taxon>
        <taxon>Bacilli</taxon>
        <taxon>Bacillales</taxon>
        <taxon>Alicyclobacillaceae</taxon>
        <taxon>Fodinisporobacter</taxon>
    </lineage>
</organism>
<keyword evidence="17" id="KW-1185">Reference proteome</keyword>
<proteinExistence type="predicted"/>
<comment type="subcellular location">
    <subcellularLocation>
        <location evidence="2">Cell membrane</location>
        <topology evidence="2">Multi-pass membrane protein</topology>
    </subcellularLocation>
</comment>
<evidence type="ECO:0000256" key="10">
    <source>
        <dbReference type="ARBA" id="ARBA00022840"/>
    </source>
</evidence>
<evidence type="ECO:0000256" key="4">
    <source>
        <dbReference type="ARBA" id="ARBA00022475"/>
    </source>
</evidence>
<dbReference type="InterPro" id="IPR036890">
    <property type="entry name" value="HATPase_C_sf"/>
</dbReference>
<keyword evidence="8" id="KW-0547">Nucleotide-binding</keyword>
<evidence type="ECO:0000256" key="13">
    <source>
        <dbReference type="ARBA" id="ARBA00023136"/>
    </source>
</evidence>
<dbReference type="Pfam" id="PF06580">
    <property type="entry name" value="His_kinase"/>
    <property type="match status" value="1"/>
</dbReference>
<evidence type="ECO:0000313" key="17">
    <source>
        <dbReference type="Proteomes" id="UP000830167"/>
    </source>
</evidence>
<feature type="transmembrane region" description="Helical" evidence="14">
    <location>
        <begin position="83"/>
        <end position="115"/>
    </location>
</feature>